<organism evidence="11 12">
    <name type="scientific">Canis lupus familiaris</name>
    <name type="common">Dog</name>
    <name type="synonym">Canis familiaris</name>
    <dbReference type="NCBI Taxonomy" id="9615"/>
    <lineage>
        <taxon>Eukaryota</taxon>
        <taxon>Metazoa</taxon>
        <taxon>Chordata</taxon>
        <taxon>Craniata</taxon>
        <taxon>Vertebrata</taxon>
        <taxon>Euteleostomi</taxon>
        <taxon>Mammalia</taxon>
        <taxon>Eutheria</taxon>
        <taxon>Laurasiatheria</taxon>
        <taxon>Carnivora</taxon>
        <taxon>Caniformia</taxon>
        <taxon>Canidae</taxon>
        <taxon>Canis</taxon>
    </lineage>
</organism>
<evidence type="ECO:0000256" key="4">
    <source>
        <dbReference type="ARBA" id="ARBA00022723"/>
    </source>
</evidence>
<evidence type="ECO:0000256" key="3">
    <source>
        <dbReference type="ARBA" id="ARBA00012925"/>
    </source>
</evidence>
<dbReference type="PANTHER" id="PTHR18952">
    <property type="entry name" value="CARBONIC ANHYDRASE"/>
    <property type="match status" value="1"/>
</dbReference>
<evidence type="ECO:0000256" key="5">
    <source>
        <dbReference type="ARBA" id="ARBA00022833"/>
    </source>
</evidence>
<comment type="catalytic activity">
    <reaction evidence="7 8">
        <text>hydrogencarbonate + H(+) = CO2 + H2O</text>
        <dbReference type="Rhea" id="RHEA:10748"/>
        <dbReference type="ChEBI" id="CHEBI:15377"/>
        <dbReference type="ChEBI" id="CHEBI:15378"/>
        <dbReference type="ChEBI" id="CHEBI:16526"/>
        <dbReference type="ChEBI" id="CHEBI:17544"/>
        <dbReference type="EC" id="4.2.1.1"/>
    </reaction>
</comment>
<comment type="function">
    <text evidence="8">Reversible hydration of carbon dioxide.</text>
</comment>
<evidence type="ECO:0000313" key="11">
    <source>
        <dbReference type="Ensembl" id="ENSCAFP00845015316.1"/>
    </source>
</evidence>
<dbReference type="SUPFAM" id="SSF51069">
    <property type="entry name" value="Carbonic anhydrase"/>
    <property type="match status" value="1"/>
</dbReference>
<dbReference type="PANTHER" id="PTHR18952:SF124">
    <property type="entry name" value="CARBONIC ANHYDRASE 7"/>
    <property type="match status" value="1"/>
</dbReference>
<dbReference type="EC" id="4.2.1.1" evidence="3 8"/>
<dbReference type="Pfam" id="PF00194">
    <property type="entry name" value="Carb_anhydrase"/>
    <property type="match status" value="1"/>
</dbReference>
<dbReference type="GO" id="GO:0004089">
    <property type="term" value="F:carbonate dehydratase activity"/>
    <property type="evidence" value="ECO:0000318"/>
    <property type="project" value="GO_Central"/>
</dbReference>
<dbReference type="InterPro" id="IPR001148">
    <property type="entry name" value="CA_dom"/>
</dbReference>
<dbReference type="FunCoup" id="A0A8I3N7Z1">
    <property type="interactions" value="28"/>
</dbReference>
<dbReference type="GO" id="GO:0005737">
    <property type="term" value="C:cytoplasm"/>
    <property type="evidence" value="ECO:0000318"/>
    <property type="project" value="GO_Central"/>
</dbReference>
<dbReference type="CDD" id="cd03149">
    <property type="entry name" value="alpha_CA_VII"/>
    <property type="match status" value="1"/>
</dbReference>
<evidence type="ECO:0000256" key="9">
    <source>
        <dbReference type="SAM" id="MobiDB-lite"/>
    </source>
</evidence>
<dbReference type="GeneTree" id="ENSGT00940000159757"/>
<gene>
    <name evidence="11" type="primary">CA7</name>
</gene>
<dbReference type="GO" id="GO:0051453">
    <property type="term" value="P:regulation of intracellular pH"/>
    <property type="evidence" value="ECO:0000318"/>
    <property type="project" value="GO_Central"/>
</dbReference>
<dbReference type="Gene3D" id="3.10.200.10">
    <property type="entry name" value="Alpha carbonic anhydrase"/>
    <property type="match status" value="1"/>
</dbReference>
<dbReference type="FunFam" id="3.10.200.10:FF:000001">
    <property type="entry name" value="Carbonic anhydrase 2"/>
    <property type="match status" value="1"/>
</dbReference>
<dbReference type="Proteomes" id="UP000805418">
    <property type="component" value="Chromosome 5"/>
</dbReference>
<name>A0A8I3N7Z1_CANLF</name>
<dbReference type="InterPro" id="IPR023561">
    <property type="entry name" value="Carbonic_anhydrase_a-class"/>
</dbReference>
<feature type="compositionally biased region" description="Pro residues" evidence="9">
    <location>
        <begin position="30"/>
        <end position="40"/>
    </location>
</feature>
<feature type="compositionally biased region" description="Low complexity" evidence="9">
    <location>
        <begin position="89"/>
        <end position="98"/>
    </location>
</feature>
<accession>A0A8I3N7Z1</accession>
<dbReference type="InterPro" id="IPR041890">
    <property type="entry name" value="Alpha_CA_VII"/>
</dbReference>
<comment type="similarity">
    <text evidence="2 8">Belongs to the alpha-carbonic anhydrase family.</text>
</comment>
<dbReference type="PROSITE" id="PS00162">
    <property type="entry name" value="ALPHA_CA_1"/>
    <property type="match status" value="1"/>
</dbReference>
<feature type="compositionally biased region" description="Low complexity" evidence="9">
    <location>
        <begin position="1"/>
        <end position="15"/>
    </location>
</feature>
<evidence type="ECO:0000256" key="7">
    <source>
        <dbReference type="ARBA" id="ARBA00048348"/>
    </source>
</evidence>
<dbReference type="OrthoDB" id="429145at2759"/>
<comment type="cofactor">
    <cofactor evidence="1 8">
        <name>Zn(2+)</name>
        <dbReference type="ChEBI" id="CHEBI:29105"/>
    </cofactor>
</comment>
<evidence type="ECO:0000256" key="6">
    <source>
        <dbReference type="ARBA" id="ARBA00023239"/>
    </source>
</evidence>
<dbReference type="InterPro" id="IPR036398">
    <property type="entry name" value="CA_dom_sf"/>
</dbReference>
<proteinExistence type="inferred from homology"/>
<feature type="region of interest" description="Disordered" evidence="9">
    <location>
        <begin position="59"/>
        <end position="109"/>
    </location>
</feature>
<dbReference type="PROSITE" id="PS51144">
    <property type="entry name" value="ALPHA_CA_2"/>
    <property type="match status" value="1"/>
</dbReference>
<dbReference type="Reactome" id="R-CFA-1475029">
    <property type="pathway name" value="Reversible hydration of carbon dioxide"/>
</dbReference>
<feature type="region of interest" description="Disordered" evidence="9">
    <location>
        <begin position="1"/>
        <end position="45"/>
    </location>
</feature>
<evidence type="ECO:0000313" key="12">
    <source>
        <dbReference type="Proteomes" id="UP000805418"/>
    </source>
</evidence>
<keyword evidence="12" id="KW-1185">Reference proteome</keyword>
<evidence type="ECO:0000256" key="2">
    <source>
        <dbReference type="ARBA" id="ARBA00010718"/>
    </source>
</evidence>
<keyword evidence="6 8" id="KW-0456">Lyase</keyword>
<sequence>PATTAGATARTTVGADPGGPTLEPGGSPGPRAPPPGPPPEAGLLARPERWLPGCWPKVRAATRPAGRRAAERASCRLLRAAPPRPRSPAPDAAVTAAGTGRGGPGGEVARRARGARGARGGAPSAGGWAGSAHGVWGDLPGAGLRRTRARGPRESFPAEAPELRCQQVREGRRGSGEHACVWVSPSSTVSEHVLVGSVGARSPHQPPGLTGKIARWSCLVSLGCRGRAKRARWLQCGSGAGPSQWHKLYPIAQGDRQSPINIVSSQAVYSPSLKPLELSYEACISLSITNNGHSVQVDFNDSDDRTAVTGGPLDGPYRLKQLHFHWGKKHSVGSEHTVDGKSFPSELHLVHWNAKKYSTFGEAASAPDGLAVVGIFLETGDEHPSMNRLTDALYMVRFKGTKAQFSCFNPKCLLPASRHYWTYPGSLTTPPLSESVTWIVLREPISISERQMEKFRSLLFTSEEDERIHMVNNFRPPQPLKGRVVKASFRA</sequence>
<reference evidence="11" key="3">
    <citation type="submission" date="2025-09" db="UniProtKB">
        <authorList>
            <consortium name="Ensembl"/>
        </authorList>
    </citation>
    <scope>IDENTIFICATION</scope>
    <source>
        <strain evidence="11">Boxer</strain>
    </source>
</reference>
<reference evidence="11" key="1">
    <citation type="submission" date="2020-03" db="EMBL/GenBank/DDBJ databases">
        <title>Long-read based genome assembly of a Labrador retriever dog.</title>
        <authorList>
            <person name="Eory L."/>
            <person name="Zhang W."/>
            <person name="Schoenebeck J."/>
        </authorList>
    </citation>
    <scope>NUCLEOTIDE SEQUENCE [LARGE SCALE GENOMIC DNA]</scope>
    <source>
        <strain evidence="11">Labrador retriever</strain>
    </source>
</reference>
<reference evidence="11" key="2">
    <citation type="submission" date="2025-08" db="UniProtKB">
        <authorList>
            <consortium name="Ensembl"/>
        </authorList>
    </citation>
    <scope>IDENTIFICATION</scope>
    <source>
        <strain evidence="11">Boxer</strain>
    </source>
</reference>
<dbReference type="InterPro" id="IPR018338">
    <property type="entry name" value="Carbonic_anhydrase_a-class_CS"/>
</dbReference>
<dbReference type="GO" id="GO:0008270">
    <property type="term" value="F:zinc ion binding"/>
    <property type="evidence" value="ECO:0007669"/>
    <property type="project" value="UniProtKB-UniRule"/>
</dbReference>
<evidence type="ECO:0000256" key="8">
    <source>
        <dbReference type="RuleBase" id="RU367011"/>
    </source>
</evidence>
<keyword evidence="4 8" id="KW-0479">Metal-binding</keyword>
<feature type="domain" description="Alpha-carbonic anhydrase" evidence="10">
    <location>
        <begin position="231"/>
        <end position="489"/>
    </location>
</feature>
<protein>
    <recommendedName>
        <fullName evidence="3 8">Carbonic anhydrase</fullName>
        <ecNumber evidence="3 8">4.2.1.1</ecNumber>
    </recommendedName>
</protein>
<dbReference type="Ensembl" id="ENSCAFT00845019582.1">
    <property type="protein sequence ID" value="ENSCAFP00845015316.1"/>
    <property type="gene ID" value="ENSCAFG00845011063.1"/>
</dbReference>
<dbReference type="SMART" id="SM01057">
    <property type="entry name" value="Carb_anhydrase"/>
    <property type="match status" value="1"/>
</dbReference>
<evidence type="ECO:0000259" key="10">
    <source>
        <dbReference type="PROSITE" id="PS51144"/>
    </source>
</evidence>
<dbReference type="AlphaFoldDB" id="A0A8I3N7Z1"/>
<keyword evidence="5 8" id="KW-0862">Zinc</keyword>
<evidence type="ECO:0000256" key="1">
    <source>
        <dbReference type="ARBA" id="ARBA00001947"/>
    </source>
</evidence>